<dbReference type="AlphaFoldDB" id="A0AAV4TDA4"/>
<accession>A0AAV4TDA4</accession>
<dbReference type="EMBL" id="BPLR01010979">
    <property type="protein sequence ID" value="GIY43461.1"/>
    <property type="molecule type" value="Genomic_DNA"/>
</dbReference>
<organism evidence="1 2">
    <name type="scientific">Caerostris extrusa</name>
    <name type="common">Bark spider</name>
    <name type="synonym">Caerostris bankana</name>
    <dbReference type="NCBI Taxonomy" id="172846"/>
    <lineage>
        <taxon>Eukaryota</taxon>
        <taxon>Metazoa</taxon>
        <taxon>Ecdysozoa</taxon>
        <taxon>Arthropoda</taxon>
        <taxon>Chelicerata</taxon>
        <taxon>Arachnida</taxon>
        <taxon>Araneae</taxon>
        <taxon>Araneomorphae</taxon>
        <taxon>Entelegynae</taxon>
        <taxon>Araneoidea</taxon>
        <taxon>Araneidae</taxon>
        <taxon>Caerostris</taxon>
    </lineage>
</organism>
<proteinExistence type="predicted"/>
<keyword evidence="2" id="KW-1185">Reference proteome</keyword>
<gene>
    <name evidence="1" type="ORF">CEXT_792111</name>
</gene>
<comment type="caution">
    <text evidence="1">The sequence shown here is derived from an EMBL/GenBank/DDBJ whole genome shotgun (WGS) entry which is preliminary data.</text>
</comment>
<name>A0AAV4TDA4_CAEEX</name>
<evidence type="ECO:0000313" key="1">
    <source>
        <dbReference type="EMBL" id="GIY43461.1"/>
    </source>
</evidence>
<reference evidence="1 2" key="1">
    <citation type="submission" date="2021-06" db="EMBL/GenBank/DDBJ databases">
        <title>Caerostris extrusa draft genome.</title>
        <authorList>
            <person name="Kono N."/>
            <person name="Arakawa K."/>
        </authorList>
    </citation>
    <scope>NUCLEOTIDE SEQUENCE [LARGE SCALE GENOMIC DNA]</scope>
</reference>
<protein>
    <submittedName>
        <fullName evidence="1">Uncharacterized protein</fullName>
    </submittedName>
</protein>
<evidence type="ECO:0000313" key="2">
    <source>
        <dbReference type="Proteomes" id="UP001054945"/>
    </source>
</evidence>
<sequence length="156" mass="17006">MNSPPPTQTRGSLGTGALIVFQDCSSWPCGQLRFSFSTHSFCNSPNLLRKPNSNHQKDVQVLSPFRKQRIYTDEIPLSARNAALSSLPVIRSICSIICCAEIPPARKFVSMNLPPPTQTLRLTWIYGTSANCILGLQLMALLATLMSASKLASAVI</sequence>
<dbReference type="Proteomes" id="UP001054945">
    <property type="component" value="Unassembled WGS sequence"/>
</dbReference>